<accession>A0DEX9</accession>
<dbReference type="GeneID" id="5034778"/>
<gene>
    <name evidence="1" type="ORF">GSPATT00016422001</name>
</gene>
<dbReference type="EMBL" id="CT868407">
    <property type="protein sequence ID" value="CAK81596.1"/>
    <property type="molecule type" value="Genomic_DNA"/>
</dbReference>
<dbReference type="RefSeq" id="XP_001448993.1">
    <property type="nucleotide sequence ID" value="XM_001448956.1"/>
</dbReference>
<dbReference type="InParanoid" id="A0DEX9"/>
<dbReference type="HOGENOM" id="CLU_1362710_0_0_1"/>
<organism evidence="1 2">
    <name type="scientific">Paramecium tetraurelia</name>
    <dbReference type="NCBI Taxonomy" id="5888"/>
    <lineage>
        <taxon>Eukaryota</taxon>
        <taxon>Sar</taxon>
        <taxon>Alveolata</taxon>
        <taxon>Ciliophora</taxon>
        <taxon>Intramacronucleata</taxon>
        <taxon>Oligohymenophorea</taxon>
        <taxon>Peniculida</taxon>
        <taxon>Parameciidae</taxon>
        <taxon>Paramecium</taxon>
    </lineage>
</organism>
<dbReference type="AlphaFoldDB" id="A0DEX9"/>
<keyword evidence="2" id="KW-1185">Reference proteome</keyword>
<name>A0DEX9_PARTE</name>
<protein>
    <submittedName>
        <fullName evidence="1">Uncharacterized protein</fullName>
    </submittedName>
</protein>
<sequence>MLGYSFEYYFKGCCINQTYYLLKSGKEDFRSGVVEIQSTIENIDGQKKISIFRMMMIIFTLQHQSRQNTTRKIDFYNLCFKQQEYLMFWIEFTMKNNEYNSFILENRILFIYVISSSRTYCHKNEIQFNIIFKNLVNNNHLKCRYGVPINQLSSKIMLKYTNIQEGIFDEDVYFIIYRDIFSGLQCMMEQKFNFINLHNFD</sequence>
<evidence type="ECO:0000313" key="2">
    <source>
        <dbReference type="Proteomes" id="UP000000600"/>
    </source>
</evidence>
<dbReference type="KEGG" id="ptm:GSPATT00016422001"/>
<dbReference type="Proteomes" id="UP000000600">
    <property type="component" value="Unassembled WGS sequence"/>
</dbReference>
<reference evidence="1 2" key="1">
    <citation type="journal article" date="2006" name="Nature">
        <title>Global trends of whole-genome duplications revealed by the ciliate Paramecium tetraurelia.</title>
        <authorList>
            <consortium name="Genoscope"/>
            <person name="Aury J.-M."/>
            <person name="Jaillon O."/>
            <person name="Duret L."/>
            <person name="Noel B."/>
            <person name="Jubin C."/>
            <person name="Porcel B.M."/>
            <person name="Segurens B."/>
            <person name="Daubin V."/>
            <person name="Anthouard V."/>
            <person name="Aiach N."/>
            <person name="Arnaiz O."/>
            <person name="Billaut A."/>
            <person name="Beisson J."/>
            <person name="Blanc I."/>
            <person name="Bouhouche K."/>
            <person name="Camara F."/>
            <person name="Duharcourt S."/>
            <person name="Guigo R."/>
            <person name="Gogendeau D."/>
            <person name="Katinka M."/>
            <person name="Keller A.-M."/>
            <person name="Kissmehl R."/>
            <person name="Klotz C."/>
            <person name="Koll F."/>
            <person name="Le Moue A."/>
            <person name="Lepere C."/>
            <person name="Malinsky S."/>
            <person name="Nowacki M."/>
            <person name="Nowak J.K."/>
            <person name="Plattner H."/>
            <person name="Poulain J."/>
            <person name="Ruiz F."/>
            <person name="Serrano V."/>
            <person name="Zagulski M."/>
            <person name="Dessen P."/>
            <person name="Betermier M."/>
            <person name="Weissenbach J."/>
            <person name="Scarpelli C."/>
            <person name="Schachter V."/>
            <person name="Sperling L."/>
            <person name="Meyer E."/>
            <person name="Cohen J."/>
            <person name="Wincker P."/>
        </authorList>
    </citation>
    <scope>NUCLEOTIDE SEQUENCE [LARGE SCALE GENOMIC DNA]</scope>
    <source>
        <strain evidence="1 2">Stock d4-2</strain>
    </source>
</reference>
<proteinExistence type="predicted"/>
<evidence type="ECO:0000313" key="1">
    <source>
        <dbReference type="EMBL" id="CAK81596.1"/>
    </source>
</evidence>